<dbReference type="Gene3D" id="3.40.50.150">
    <property type="entry name" value="Vaccinia Virus protein VP39"/>
    <property type="match status" value="1"/>
</dbReference>
<dbReference type="Proteomes" id="UP000190460">
    <property type="component" value="Unassembled WGS sequence"/>
</dbReference>
<accession>A0A1T4X3H3</accession>
<dbReference type="AlphaFoldDB" id="A0A1T4X3H3"/>
<keyword evidence="2" id="KW-1185">Reference proteome</keyword>
<evidence type="ECO:0000313" key="1">
    <source>
        <dbReference type="EMBL" id="SKA84106.1"/>
    </source>
</evidence>
<organism evidence="1 2">
    <name type="scientific">Thiothrix eikelboomii</name>
    <dbReference type="NCBI Taxonomy" id="92487"/>
    <lineage>
        <taxon>Bacteria</taxon>
        <taxon>Pseudomonadati</taxon>
        <taxon>Pseudomonadota</taxon>
        <taxon>Gammaproteobacteria</taxon>
        <taxon>Thiotrichales</taxon>
        <taxon>Thiotrichaceae</taxon>
        <taxon>Thiothrix</taxon>
    </lineage>
</organism>
<gene>
    <name evidence="1" type="ORF">SAMN02745130_02489</name>
</gene>
<proteinExistence type="predicted"/>
<evidence type="ECO:0000313" key="2">
    <source>
        <dbReference type="Proteomes" id="UP000190460"/>
    </source>
</evidence>
<sequence length="342" mass="38761">MCNIYITTQQPCYNCGSKGKTLYNTMNDRLFGVKGSWDLLECTNQMCGLVWLNPMPSPDELPKLYENYYTHTPPKPVKPSLLKQYFTAGCDAYLQEKYQTSHPISRIGQLLKPLIKLNPAWKANLDFSLFYLPTRPGKKLLEIGCGSGQMLKNMRDLGWEVTGIDFDPQCQSITQETGIPVYQGDVLEQNLPANSFDAIVMSHVIEHLPNPIETLQECLRLLRPEGRLIAITPNTKGYIHRYMKQASLHLDPPRHLHLFTASALQQIAHKAGFKQARCFSTIRDFTGLWWASSQIAKQGHYQMGQSAPLVNKLLLSLLAVMFGYAHQFGWGEGDELVLDVRK</sequence>
<dbReference type="EMBL" id="FUYB01000012">
    <property type="protein sequence ID" value="SKA84106.1"/>
    <property type="molecule type" value="Genomic_DNA"/>
</dbReference>
<dbReference type="GO" id="GO:0008168">
    <property type="term" value="F:methyltransferase activity"/>
    <property type="evidence" value="ECO:0007669"/>
    <property type="project" value="UniProtKB-KW"/>
</dbReference>
<dbReference type="Pfam" id="PF13489">
    <property type="entry name" value="Methyltransf_23"/>
    <property type="match status" value="1"/>
</dbReference>
<dbReference type="CDD" id="cd02440">
    <property type="entry name" value="AdoMet_MTases"/>
    <property type="match status" value="1"/>
</dbReference>
<protein>
    <submittedName>
        <fullName evidence="1">Methyltransferase domain-containing protein</fullName>
    </submittedName>
</protein>
<keyword evidence="1" id="KW-0489">Methyltransferase</keyword>
<dbReference type="InterPro" id="IPR029063">
    <property type="entry name" value="SAM-dependent_MTases_sf"/>
</dbReference>
<keyword evidence="1" id="KW-0808">Transferase</keyword>
<dbReference type="STRING" id="92487.SAMN02745130_02489"/>
<name>A0A1T4X3H3_9GAMM</name>
<reference evidence="2" key="1">
    <citation type="submission" date="2017-02" db="EMBL/GenBank/DDBJ databases">
        <authorList>
            <person name="Varghese N."/>
            <person name="Submissions S."/>
        </authorList>
    </citation>
    <scope>NUCLEOTIDE SEQUENCE [LARGE SCALE GENOMIC DNA]</scope>
    <source>
        <strain evidence="2">ATCC 49788</strain>
    </source>
</reference>
<dbReference type="PANTHER" id="PTHR43861">
    <property type="entry name" value="TRANS-ACONITATE 2-METHYLTRANSFERASE-RELATED"/>
    <property type="match status" value="1"/>
</dbReference>
<dbReference type="GO" id="GO:0032259">
    <property type="term" value="P:methylation"/>
    <property type="evidence" value="ECO:0007669"/>
    <property type="project" value="UniProtKB-KW"/>
</dbReference>
<dbReference type="SUPFAM" id="SSF53335">
    <property type="entry name" value="S-adenosyl-L-methionine-dependent methyltransferases"/>
    <property type="match status" value="1"/>
</dbReference>